<name>A0A2S5IXD5_9MICC</name>
<proteinExistence type="inferred from homology"/>
<dbReference type="SUPFAM" id="SSF52540">
    <property type="entry name" value="P-loop containing nucleoside triphosphate hydrolases"/>
    <property type="match status" value="1"/>
</dbReference>
<accession>A0A2S5IXD5</accession>
<dbReference type="PANTHER" id="PTHR10344">
    <property type="entry name" value="THYMIDYLATE KINASE"/>
    <property type="match status" value="1"/>
</dbReference>
<dbReference type="AlphaFoldDB" id="A0A2S5IXD5"/>
<comment type="similarity">
    <text evidence="1">Belongs to the thymidylate kinase family.</text>
</comment>
<dbReference type="EMBL" id="PRKW01000004">
    <property type="protein sequence ID" value="PPB49204.1"/>
    <property type="molecule type" value="Genomic_DNA"/>
</dbReference>
<keyword evidence="6" id="KW-0808">Transferase</keyword>
<dbReference type="Gene3D" id="3.40.50.300">
    <property type="entry name" value="P-loop containing nucleotide triphosphate hydrolases"/>
    <property type="match status" value="1"/>
</dbReference>
<dbReference type="InterPro" id="IPR039430">
    <property type="entry name" value="Thymidylate_kin-like_dom"/>
</dbReference>
<evidence type="ECO:0000259" key="5">
    <source>
        <dbReference type="Pfam" id="PF02223"/>
    </source>
</evidence>
<dbReference type="GO" id="GO:0006235">
    <property type="term" value="P:dTTP biosynthetic process"/>
    <property type="evidence" value="ECO:0007669"/>
    <property type="project" value="TreeGrafter"/>
</dbReference>
<dbReference type="RefSeq" id="WP_104121641.1">
    <property type="nucleotide sequence ID" value="NZ_PRKW01000004.1"/>
</dbReference>
<dbReference type="Proteomes" id="UP000239297">
    <property type="component" value="Unassembled WGS sequence"/>
</dbReference>
<keyword evidence="3" id="KW-0547">Nucleotide-binding</keyword>
<dbReference type="InterPro" id="IPR027417">
    <property type="entry name" value="P-loop_NTPase"/>
</dbReference>
<evidence type="ECO:0000256" key="4">
    <source>
        <dbReference type="ARBA" id="ARBA00022840"/>
    </source>
</evidence>
<evidence type="ECO:0000313" key="7">
    <source>
        <dbReference type="Proteomes" id="UP000239297"/>
    </source>
</evidence>
<dbReference type="PANTHER" id="PTHR10344:SF4">
    <property type="entry name" value="UMP-CMP KINASE 2, MITOCHONDRIAL"/>
    <property type="match status" value="1"/>
</dbReference>
<dbReference type="GO" id="GO:0006233">
    <property type="term" value="P:dTDP biosynthetic process"/>
    <property type="evidence" value="ECO:0007669"/>
    <property type="project" value="TreeGrafter"/>
</dbReference>
<evidence type="ECO:0000256" key="2">
    <source>
        <dbReference type="ARBA" id="ARBA00017144"/>
    </source>
</evidence>
<evidence type="ECO:0000256" key="3">
    <source>
        <dbReference type="ARBA" id="ARBA00022741"/>
    </source>
</evidence>
<protein>
    <recommendedName>
        <fullName evidence="2">Thymidylate kinase</fullName>
    </recommendedName>
</protein>
<sequence length="226" mass="24294">MTLSALPASRSSSRPARRMVIALVGIDGAGKTTAAAALGRLLGTTIPTMVLANPAGRRTMTAWTAQLGVAVPPRVLDLIESVVRVTNVLANHVRARRFGGVVILDRHLHCQQALRAARGLPHGRLLAVLARMLPAPDVVVFLDVSPEEAVRRITARGVDSERVEDLRAYRDGYLGLPGVAGFRRVEADGPLLGVLDELEDIVAGWRARPVPPPRAIGRFRQLAAQR</sequence>
<reference evidence="6 7" key="1">
    <citation type="journal article" date="2014" name="Int. J. Syst. Evol. Microbiol.">
        <title>Arthrobacter pityocampae sp. nov., isolated from Thaumetopoea pityocampa (Lep., Thaumetopoeidae).</title>
        <authorList>
            <person name="Ince I.A."/>
            <person name="Demirbag Z."/>
            <person name="Kati H."/>
        </authorList>
    </citation>
    <scope>NUCLEOTIDE SEQUENCE [LARGE SCALE GENOMIC DNA]</scope>
    <source>
        <strain evidence="6 7">Tp2</strain>
    </source>
</reference>
<keyword evidence="6" id="KW-0418">Kinase</keyword>
<dbReference type="GO" id="GO:0004798">
    <property type="term" value="F:dTMP kinase activity"/>
    <property type="evidence" value="ECO:0007669"/>
    <property type="project" value="TreeGrafter"/>
</dbReference>
<dbReference type="GO" id="GO:0005737">
    <property type="term" value="C:cytoplasm"/>
    <property type="evidence" value="ECO:0007669"/>
    <property type="project" value="TreeGrafter"/>
</dbReference>
<dbReference type="GO" id="GO:0006227">
    <property type="term" value="P:dUDP biosynthetic process"/>
    <property type="evidence" value="ECO:0007669"/>
    <property type="project" value="TreeGrafter"/>
</dbReference>
<gene>
    <name evidence="6" type="ORF">C4K88_10920</name>
</gene>
<dbReference type="GO" id="GO:0005524">
    <property type="term" value="F:ATP binding"/>
    <property type="evidence" value="ECO:0007669"/>
    <property type="project" value="UniProtKB-KW"/>
</dbReference>
<keyword evidence="4" id="KW-0067">ATP-binding</keyword>
<evidence type="ECO:0000256" key="1">
    <source>
        <dbReference type="ARBA" id="ARBA00009776"/>
    </source>
</evidence>
<keyword evidence="7" id="KW-1185">Reference proteome</keyword>
<feature type="domain" description="Thymidylate kinase-like" evidence="5">
    <location>
        <begin position="25"/>
        <end position="176"/>
    </location>
</feature>
<dbReference type="OrthoDB" id="3363468at2"/>
<organism evidence="6 7">
    <name type="scientific">Arthrobacter pityocampae</name>
    <dbReference type="NCBI Taxonomy" id="547334"/>
    <lineage>
        <taxon>Bacteria</taxon>
        <taxon>Bacillati</taxon>
        <taxon>Actinomycetota</taxon>
        <taxon>Actinomycetes</taxon>
        <taxon>Micrococcales</taxon>
        <taxon>Micrococcaceae</taxon>
        <taxon>Arthrobacter</taxon>
    </lineage>
</organism>
<comment type="caution">
    <text evidence="6">The sequence shown here is derived from an EMBL/GenBank/DDBJ whole genome shotgun (WGS) entry which is preliminary data.</text>
</comment>
<evidence type="ECO:0000313" key="6">
    <source>
        <dbReference type="EMBL" id="PPB49204.1"/>
    </source>
</evidence>
<dbReference type="Pfam" id="PF02223">
    <property type="entry name" value="Thymidylate_kin"/>
    <property type="match status" value="1"/>
</dbReference>